<dbReference type="Gene3D" id="3.90.190.10">
    <property type="entry name" value="Protein tyrosine phosphatase superfamily"/>
    <property type="match status" value="1"/>
</dbReference>
<organism evidence="5 6">
    <name type="scientific">Sinocyclocheilus anshuiensis</name>
    <dbReference type="NCBI Taxonomy" id="1608454"/>
    <lineage>
        <taxon>Eukaryota</taxon>
        <taxon>Metazoa</taxon>
        <taxon>Chordata</taxon>
        <taxon>Craniata</taxon>
        <taxon>Vertebrata</taxon>
        <taxon>Euteleostomi</taxon>
        <taxon>Actinopterygii</taxon>
        <taxon>Neopterygii</taxon>
        <taxon>Teleostei</taxon>
        <taxon>Ostariophysi</taxon>
        <taxon>Cypriniformes</taxon>
        <taxon>Cyprinidae</taxon>
        <taxon>Cyprininae</taxon>
        <taxon>Sinocyclocheilus</taxon>
    </lineage>
</organism>
<feature type="domain" description="Tyrosine-protein phosphatase" evidence="3">
    <location>
        <begin position="1"/>
        <end position="153"/>
    </location>
</feature>
<name>A0A671L068_9TELE</name>
<evidence type="ECO:0000313" key="6">
    <source>
        <dbReference type="Proteomes" id="UP000472260"/>
    </source>
</evidence>
<evidence type="ECO:0000256" key="2">
    <source>
        <dbReference type="SAM" id="Phobius"/>
    </source>
</evidence>
<dbReference type="InterPro" id="IPR000340">
    <property type="entry name" value="Dual-sp_phosphatase_cat-dom"/>
</dbReference>
<evidence type="ECO:0000259" key="3">
    <source>
        <dbReference type="PROSITE" id="PS50054"/>
    </source>
</evidence>
<comment type="similarity">
    <text evidence="1">Belongs to the protein-tyrosine phosphatase family. Non-receptor class dual specificity subfamily.</text>
</comment>
<dbReference type="InterPro" id="IPR020422">
    <property type="entry name" value="TYR_PHOSPHATASE_DUAL_dom"/>
</dbReference>
<keyword evidence="2" id="KW-0472">Membrane</keyword>
<sequence>MSNGDLLEVVFSNFEALLIQDTNILETVLTYCVTFNLFLQLSLLSLKMIVFYQGMNITYMGIEVDDFPDADISSYFRTCAEFLDDALLTHRGKVLVDSMMGVSRSAVLVAAYLMIFQNMSIIEALLEIRKKRAINPNEGFLKQLRQLNETLMEERDEDDDGTLSQCSIKLIQFGWNKKDAVAEDGVQT</sequence>
<dbReference type="GO" id="GO:0005737">
    <property type="term" value="C:cytoplasm"/>
    <property type="evidence" value="ECO:0007669"/>
    <property type="project" value="TreeGrafter"/>
</dbReference>
<accession>A0A671L068</accession>
<evidence type="ECO:0000313" key="5">
    <source>
        <dbReference type="Ensembl" id="ENSSANP00000013614.1"/>
    </source>
</evidence>
<dbReference type="PANTHER" id="PTHR45682:SF4">
    <property type="entry name" value="SERINE_THREONINE_TYROSINE-INTERACTING-LIKE PROTEIN 2"/>
    <property type="match status" value="1"/>
</dbReference>
<feature type="domain" description="Tyrosine specific protein phosphatases" evidence="4">
    <location>
        <begin position="73"/>
        <end position="132"/>
    </location>
</feature>
<reference evidence="5" key="2">
    <citation type="submission" date="2025-09" db="UniProtKB">
        <authorList>
            <consortium name="Ensembl"/>
        </authorList>
    </citation>
    <scope>IDENTIFICATION</scope>
</reference>
<dbReference type="Pfam" id="PF00782">
    <property type="entry name" value="DSPc"/>
    <property type="match status" value="1"/>
</dbReference>
<feature type="transmembrane region" description="Helical" evidence="2">
    <location>
        <begin position="28"/>
        <end position="52"/>
    </location>
</feature>
<dbReference type="InterPro" id="IPR020405">
    <property type="entry name" value="Atypical_DUSP_subfamA"/>
</dbReference>
<dbReference type="GO" id="GO:0043409">
    <property type="term" value="P:negative regulation of MAPK cascade"/>
    <property type="evidence" value="ECO:0007669"/>
    <property type="project" value="TreeGrafter"/>
</dbReference>
<dbReference type="SUPFAM" id="SSF52799">
    <property type="entry name" value="(Phosphotyrosine protein) phosphatases II"/>
    <property type="match status" value="1"/>
</dbReference>
<keyword evidence="6" id="KW-1185">Reference proteome</keyword>
<dbReference type="PROSITE" id="PS50054">
    <property type="entry name" value="TYR_PHOSPHATASE_DUAL"/>
    <property type="match status" value="1"/>
</dbReference>
<dbReference type="GO" id="GO:0008138">
    <property type="term" value="F:protein tyrosine/serine/threonine phosphatase activity"/>
    <property type="evidence" value="ECO:0007669"/>
    <property type="project" value="InterPro"/>
</dbReference>
<dbReference type="InterPro" id="IPR000387">
    <property type="entry name" value="Tyr_Pase_dom"/>
</dbReference>
<proteinExistence type="inferred from homology"/>
<feature type="transmembrane region" description="Helical" evidence="2">
    <location>
        <begin position="105"/>
        <end position="126"/>
    </location>
</feature>
<dbReference type="PROSITE" id="PS50056">
    <property type="entry name" value="TYR_PHOSPHATASE_2"/>
    <property type="match status" value="1"/>
</dbReference>
<dbReference type="GO" id="GO:0033549">
    <property type="term" value="F:MAP kinase phosphatase activity"/>
    <property type="evidence" value="ECO:0007669"/>
    <property type="project" value="TreeGrafter"/>
</dbReference>
<dbReference type="InterPro" id="IPR029021">
    <property type="entry name" value="Prot-tyrosine_phosphatase-like"/>
</dbReference>
<evidence type="ECO:0000259" key="4">
    <source>
        <dbReference type="PROSITE" id="PS50056"/>
    </source>
</evidence>
<dbReference type="AlphaFoldDB" id="A0A671L068"/>
<dbReference type="Ensembl" id="ENSSANT00000014528.1">
    <property type="protein sequence ID" value="ENSSANP00000013614.1"/>
    <property type="gene ID" value="ENSSANG00000007243.1"/>
</dbReference>
<reference evidence="5" key="1">
    <citation type="submission" date="2025-08" db="UniProtKB">
        <authorList>
            <consortium name="Ensembl"/>
        </authorList>
    </citation>
    <scope>IDENTIFICATION</scope>
</reference>
<dbReference type="Proteomes" id="UP000472260">
    <property type="component" value="Unassembled WGS sequence"/>
</dbReference>
<dbReference type="SMART" id="SM00195">
    <property type="entry name" value="DSPc"/>
    <property type="match status" value="1"/>
</dbReference>
<dbReference type="PANTHER" id="PTHR45682">
    <property type="entry name" value="AGAP008228-PA"/>
    <property type="match status" value="1"/>
</dbReference>
<keyword evidence="2" id="KW-0812">Transmembrane</keyword>
<evidence type="ECO:0000256" key="1">
    <source>
        <dbReference type="ARBA" id="ARBA00008601"/>
    </source>
</evidence>
<protein>
    <submittedName>
        <fullName evidence="5">Uncharacterized protein</fullName>
    </submittedName>
</protein>
<keyword evidence="2" id="KW-1133">Transmembrane helix</keyword>